<gene>
    <name evidence="2" type="ORF">ZT3D7_G10961</name>
</gene>
<dbReference type="AlphaFoldDB" id="A0A1X7S7Z5"/>
<sequence>MFSIAAPSSSPHYDSFAPSPLSPRSNNIYGGRRHQQTHHQQPRIDPMATTNENTVPNTKPEPANTTFIFSAPPPPRREVSDQNLPFAQRRIKVAPPVARAGDLKEKRRGQFLKKVERGREEERWERRGDDILRMDFMQRQREWEAAQARSAAALALEESAYEEEEDDEMDGGEDRMPETIDLPTFSSSGLGSQMQMSSQRGLASSAPQQPQVELSDEDEIDRLIRDEDEELEMLLSYMPTDQGDDYGTATGHQQAGDDGDSLWSDDADYDALFSEVLNQEAQMQQAHQQPNETADVEMDMS</sequence>
<evidence type="ECO:0000313" key="2">
    <source>
        <dbReference type="EMBL" id="SMQ55806.1"/>
    </source>
</evidence>
<organism evidence="2 3">
    <name type="scientific">Zymoseptoria tritici (strain ST99CH_3D7)</name>
    <dbReference type="NCBI Taxonomy" id="1276538"/>
    <lineage>
        <taxon>Eukaryota</taxon>
        <taxon>Fungi</taxon>
        <taxon>Dikarya</taxon>
        <taxon>Ascomycota</taxon>
        <taxon>Pezizomycotina</taxon>
        <taxon>Dothideomycetes</taxon>
        <taxon>Dothideomycetidae</taxon>
        <taxon>Mycosphaerellales</taxon>
        <taxon>Mycosphaerellaceae</taxon>
        <taxon>Zymoseptoria</taxon>
    </lineage>
</organism>
<dbReference type="Proteomes" id="UP000215127">
    <property type="component" value="Chromosome 12"/>
</dbReference>
<feature type="region of interest" description="Disordered" evidence="1">
    <location>
        <begin position="1"/>
        <end position="80"/>
    </location>
</feature>
<evidence type="ECO:0000256" key="1">
    <source>
        <dbReference type="SAM" id="MobiDB-lite"/>
    </source>
</evidence>
<proteinExistence type="predicted"/>
<feature type="compositionally biased region" description="Polar residues" evidence="1">
    <location>
        <begin position="1"/>
        <end position="12"/>
    </location>
</feature>
<dbReference type="STRING" id="1276538.A0A1X7S7Z5"/>
<feature type="compositionally biased region" description="Acidic residues" evidence="1">
    <location>
        <begin position="159"/>
        <end position="171"/>
    </location>
</feature>
<name>A0A1X7S7Z5_ZYMT9</name>
<keyword evidence="3" id="KW-1185">Reference proteome</keyword>
<feature type="compositionally biased region" description="Low complexity" evidence="1">
    <location>
        <begin position="186"/>
        <end position="202"/>
    </location>
</feature>
<feature type="region of interest" description="Disordered" evidence="1">
    <location>
        <begin position="156"/>
        <end position="221"/>
    </location>
</feature>
<feature type="region of interest" description="Disordered" evidence="1">
    <location>
        <begin position="239"/>
        <end position="265"/>
    </location>
</feature>
<evidence type="ECO:0000313" key="3">
    <source>
        <dbReference type="Proteomes" id="UP000215127"/>
    </source>
</evidence>
<protein>
    <submittedName>
        <fullName evidence="2">Uncharacterized protein</fullName>
    </submittedName>
</protein>
<feature type="compositionally biased region" description="Basic residues" evidence="1">
    <location>
        <begin position="31"/>
        <end position="41"/>
    </location>
</feature>
<feature type="region of interest" description="Disordered" evidence="1">
    <location>
        <begin position="281"/>
        <end position="301"/>
    </location>
</feature>
<feature type="compositionally biased region" description="Polar residues" evidence="1">
    <location>
        <begin position="48"/>
        <end position="68"/>
    </location>
</feature>
<dbReference type="EMBL" id="LT853703">
    <property type="protein sequence ID" value="SMQ55806.1"/>
    <property type="molecule type" value="Genomic_DNA"/>
</dbReference>
<reference evidence="2 3" key="1">
    <citation type="submission" date="2016-06" db="EMBL/GenBank/DDBJ databases">
        <authorList>
            <person name="Kjaerup R.B."/>
            <person name="Dalgaard T.S."/>
            <person name="Juul-Madsen H.R."/>
        </authorList>
    </citation>
    <scope>NUCLEOTIDE SEQUENCE [LARGE SCALE GENOMIC DNA]</scope>
</reference>
<accession>A0A1X7S7Z5</accession>